<comment type="similarity">
    <text evidence="1">Belongs to the HyuE racemase family.</text>
</comment>
<dbReference type="KEGG" id="cdq:BOQ54_17660"/>
<evidence type="ECO:0000313" key="2">
    <source>
        <dbReference type="EMBL" id="APF39334.1"/>
    </source>
</evidence>
<reference evidence="2 3" key="1">
    <citation type="submission" date="2016-11" db="EMBL/GenBank/DDBJ databases">
        <title>Complete genome sequence of the aerobically denitrifying bacterium Chelatococcus daeguensis TAD1.</title>
        <authorList>
            <person name="Yang Y."/>
            <person name="Huang S."/>
            <person name="Lin E."/>
        </authorList>
    </citation>
    <scope>NUCLEOTIDE SEQUENCE [LARGE SCALE GENOMIC DNA]</scope>
    <source>
        <strain evidence="2 3">TAD1</strain>
        <plasmid evidence="3">ptad1</plasmid>
    </source>
</reference>
<dbReference type="EMBL" id="CP018096">
    <property type="protein sequence ID" value="APF39334.1"/>
    <property type="molecule type" value="Genomic_DNA"/>
</dbReference>
<dbReference type="PANTHER" id="PTHR28047:SF5">
    <property type="entry name" value="PROTEIN DCG1"/>
    <property type="match status" value="1"/>
</dbReference>
<proteinExistence type="inferred from homology"/>
<gene>
    <name evidence="2" type="ORF">BOQ54_17660</name>
</gene>
<dbReference type="InterPro" id="IPR052186">
    <property type="entry name" value="Hydantoin_racemase-like"/>
</dbReference>
<name>A0AAC9P070_9HYPH</name>
<organism evidence="2 3">
    <name type="scientific">Chelatococcus daeguensis</name>
    <dbReference type="NCBI Taxonomy" id="444444"/>
    <lineage>
        <taxon>Bacteria</taxon>
        <taxon>Pseudomonadati</taxon>
        <taxon>Pseudomonadota</taxon>
        <taxon>Alphaproteobacteria</taxon>
        <taxon>Hyphomicrobiales</taxon>
        <taxon>Chelatococcaceae</taxon>
        <taxon>Chelatococcus</taxon>
    </lineage>
</organism>
<dbReference type="Gene3D" id="3.40.50.12500">
    <property type="match status" value="1"/>
</dbReference>
<dbReference type="AlphaFoldDB" id="A0AAC9P070"/>
<keyword evidence="2" id="KW-0614">Plasmid</keyword>
<evidence type="ECO:0008006" key="4">
    <source>
        <dbReference type="Google" id="ProtNLM"/>
    </source>
</evidence>
<evidence type="ECO:0000256" key="1">
    <source>
        <dbReference type="ARBA" id="ARBA00038414"/>
    </source>
</evidence>
<keyword evidence="3" id="KW-1185">Reference proteome</keyword>
<dbReference type="InterPro" id="IPR053714">
    <property type="entry name" value="Iso_Racemase_Enz_sf"/>
</dbReference>
<dbReference type="GO" id="GO:0047661">
    <property type="term" value="F:amino-acid racemase activity"/>
    <property type="evidence" value="ECO:0007669"/>
    <property type="project" value="InterPro"/>
</dbReference>
<dbReference type="Pfam" id="PF01177">
    <property type="entry name" value="Asp_Glu_race"/>
    <property type="match status" value="1"/>
</dbReference>
<sequence>MTEHRRQRRRGRGVNVHIVLFNPNSNEATTDTMVAIAREAAAGSAMITGRTAPFGARMIVDQTALSKSGEAIAQMAKDLAAEIAAGRQRVDAVIVSAFGDPGLDAARDALPCPVIGIGEAGMAEAAAGGRPFAVVTTTPGLVEAINARAAALGYTAQFRGTRLTEGDPTELTAAPARLEAALAAAVDASVEEDGAEAVIIGGGPLARVAKLLTPRSAVPIIEPVPAAIRRALTLSAAAA</sequence>
<dbReference type="InterPro" id="IPR015942">
    <property type="entry name" value="Asp/Glu/hydantoin_racemase"/>
</dbReference>
<evidence type="ECO:0000313" key="3">
    <source>
        <dbReference type="Proteomes" id="UP000182703"/>
    </source>
</evidence>
<geneLocation type="plasmid" evidence="3">
    <name>ptad1</name>
</geneLocation>
<accession>A0AAC9P070</accession>
<protein>
    <recommendedName>
        <fullName evidence="4">Hydantoin racemase</fullName>
    </recommendedName>
</protein>
<dbReference type="PANTHER" id="PTHR28047">
    <property type="entry name" value="PROTEIN DCG1"/>
    <property type="match status" value="1"/>
</dbReference>
<dbReference type="Proteomes" id="UP000182703">
    <property type="component" value="Plasmid pTAD1"/>
</dbReference>